<organism evidence="2">
    <name type="scientific">Chaetoceros debilis</name>
    <dbReference type="NCBI Taxonomy" id="122233"/>
    <lineage>
        <taxon>Eukaryota</taxon>
        <taxon>Sar</taxon>
        <taxon>Stramenopiles</taxon>
        <taxon>Ochrophyta</taxon>
        <taxon>Bacillariophyta</taxon>
        <taxon>Coscinodiscophyceae</taxon>
        <taxon>Chaetocerotophycidae</taxon>
        <taxon>Chaetocerotales</taxon>
        <taxon>Chaetocerotaceae</taxon>
        <taxon>Chaetoceros</taxon>
    </lineage>
</organism>
<evidence type="ECO:0000313" key="2">
    <source>
        <dbReference type="EMBL" id="CAE0466868.1"/>
    </source>
</evidence>
<dbReference type="AlphaFoldDB" id="A0A7S3V9T0"/>
<feature type="compositionally biased region" description="Basic residues" evidence="1">
    <location>
        <begin position="50"/>
        <end position="59"/>
    </location>
</feature>
<proteinExistence type="predicted"/>
<accession>A0A7S3V9T0</accession>
<protein>
    <submittedName>
        <fullName evidence="2">Uncharacterized protein</fullName>
    </submittedName>
</protein>
<gene>
    <name evidence="2" type="ORF">CDEB00056_LOCUS11720</name>
</gene>
<dbReference type="EMBL" id="HBIO01015189">
    <property type="protein sequence ID" value="CAE0466868.1"/>
    <property type="molecule type" value="Transcribed_RNA"/>
</dbReference>
<name>A0A7S3V9T0_9STRA</name>
<sequence length="275" mass="31559">MPSVKRRSTRTAAVKEVTAGVISPNPYLEKIRLKRKLNEKKLDDLGLTQMKHKRQRKVTPTKPKNPKDVSIYGGANSSVTPSPPPRRSNRVSKKPVEFKPEEQDFEEALLAQKIVRRRQQQQSSKKFKVKRRTFDLGVQISADQRKKLKLEELSSDDWVDDLEEYFRTVEGNSVSNVQRVMAVVNKLVDGRGVRHPHTGEVFLKGTKETKRTKDGSYIHMGMDFRSMLDDASEWVYNNGGDRGNGWLIEHPVKKLWIYQQARAANNKGEAFFPDV</sequence>
<evidence type="ECO:0000256" key="1">
    <source>
        <dbReference type="SAM" id="MobiDB-lite"/>
    </source>
</evidence>
<reference evidence="2" key="1">
    <citation type="submission" date="2021-01" db="EMBL/GenBank/DDBJ databases">
        <authorList>
            <person name="Corre E."/>
            <person name="Pelletier E."/>
            <person name="Niang G."/>
            <person name="Scheremetjew M."/>
            <person name="Finn R."/>
            <person name="Kale V."/>
            <person name="Holt S."/>
            <person name="Cochrane G."/>
            <person name="Meng A."/>
            <person name="Brown T."/>
            <person name="Cohen L."/>
        </authorList>
    </citation>
    <scope>NUCLEOTIDE SEQUENCE</scope>
    <source>
        <strain evidence="2">MM31A-1</strain>
    </source>
</reference>
<feature type="region of interest" description="Disordered" evidence="1">
    <location>
        <begin position="39"/>
        <end position="98"/>
    </location>
</feature>